<evidence type="ECO:0000256" key="7">
    <source>
        <dbReference type="ARBA" id="ARBA00023004"/>
    </source>
</evidence>
<feature type="domain" description="Radical SAM core" evidence="11">
    <location>
        <begin position="40"/>
        <end position="263"/>
    </location>
</feature>
<dbReference type="AlphaFoldDB" id="A0A843ACI8"/>
<evidence type="ECO:0000256" key="9">
    <source>
        <dbReference type="ARBA" id="ARBA00023231"/>
    </source>
</evidence>
<evidence type="ECO:0000313" key="12">
    <source>
        <dbReference type="EMBL" id="MBE9391714.1"/>
    </source>
</evidence>
<keyword evidence="9" id="KW-0535">Nitrogen fixation</keyword>
<reference evidence="12" key="1">
    <citation type="submission" date="2020-10" db="EMBL/GenBank/DDBJ databases">
        <title>Fervidococcus fontis strain 3639Fd - the first crenarchaeon capable of growth on lipids.</title>
        <authorList>
            <person name="Kochetkova T.V."/>
            <person name="Elcheninov A.G."/>
            <person name="Toschakov S.V."/>
            <person name="Kublanov I.V."/>
        </authorList>
    </citation>
    <scope>NUCLEOTIDE SEQUENCE</scope>
    <source>
        <strain evidence="12">3639Fd</strain>
    </source>
</reference>
<dbReference type="Gene3D" id="3.20.20.70">
    <property type="entry name" value="Aldolase class I"/>
    <property type="match status" value="1"/>
</dbReference>
<dbReference type="RefSeq" id="WP_193804083.1">
    <property type="nucleotide sequence ID" value="NZ_JADEZV010000006.1"/>
</dbReference>
<dbReference type="CDD" id="cd01335">
    <property type="entry name" value="Radical_SAM"/>
    <property type="match status" value="1"/>
</dbReference>
<dbReference type="PANTHER" id="PTHR43787:SF13">
    <property type="entry name" value="FEMO COFACTOR BIOSYNTHESIS PROTEIN NIFB"/>
    <property type="match status" value="1"/>
</dbReference>
<dbReference type="SUPFAM" id="SSF102114">
    <property type="entry name" value="Radical SAM enzymes"/>
    <property type="match status" value="1"/>
</dbReference>
<evidence type="ECO:0000256" key="1">
    <source>
        <dbReference type="ARBA" id="ARBA00001966"/>
    </source>
</evidence>
<evidence type="ECO:0000259" key="11">
    <source>
        <dbReference type="PROSITE" id="PS51918"/>
    </source>
</evidence>
<gene>
    <name evidence="12" type="ORF">IOK49_06500</name>
</gene>
<keyword evidence="6" id="KW-0479">Metal-binding</keyword>
<comment type="caution">
    <text evidence="12">The sequence shown here is derived from an EMBL/GenBank/DDBJ whole genome shotgun (WGS) entry which is preliminary data.</text>
</comment>
<dbReference type="PROSITE" id="PS51918">
    <property type="entry name" value="RADICAL_SAM"/>
    <property type="match status" value="1"/>
</dbReference>
<evidence type="ECO:0000256" key="2">
    <source>
        <dbReference type="ARBA" id="ARBA00005155"/>
    </source>
</evidence>
<evidence type="ECO:0000256" key="4">
    <source>
        <dbReference type="ARBA" id="ARBA00022485"/>
    </source>
</evidence>
<keyword evidence="5" id="KW-0949">S-adenosyl-L-methionine</keyword>
<evidence type="ECO:0000256" key="5">
    <source>
        <dbReference type="ARBA" id="ARBA00022691"/>
    </source>
</evidence>
<keyword evidence="10" id="KW-0456">Lyase</keyword>
<dbReference type="EMBL" id="JADEZV010000006">
    <property type="protein sequence ID" value="MBE9391714.1"/>
    <property type="molecule type" value="Genomic_DNA"/>
</dbReference>
<dbReference type="GO" id="GO:0051539">
    <property type="term" value="F:4 iron, 4 sulfur cluster binding"/>
    <property type="evidence" value="ECO:0007669"/>
    <property type="project" value="UniProtKB-KW"/>
</dbReference>
<dbReference type="InterPro" id="IPR013785">
    <property type="entry name" value="Aldolase_TIM"/>
</dbReference>
<keyword evidence="7" id="KW-0408">Iron</keyword>
<proteinExistence type="inferred from homology"/>
<dbReference type="InterPro" id="IPR058240">
    <property type="entry name" value="rSAM_sf"/>
</dbReference>
<dbReference type="SFLD" id="SFLDS00029">
    <property type="entry name" value="Radical_SAM"/>
    <property type="match status" value="1"/>
</dbReference>
<comment type="pathway">
    <text evidence="2">Cofactor biosynthesis; Fe-Mo cofactor biosynthesis.</text>
</comment>
<sequence>MINSFIDNMGYNPIELGKTIEKIILKEDHGIWLRKYYRFRGGKWYGGIATADCIGCNLRCKFCWAWRQRDYPERFGNFYSPEQVASKLIRIANEKSYKNIRISGGEPTLGFEHLIQVLENLKNYDMTFILETNGIYFGYYNELSPELSNFENVHVRVSIKGCTPEDFHSITGAKKEFFQVQINALKNLIDSNVRAHPAVMESFSEEESCKDLREKLGDIDSSLYENYEEEFVFLYPHVVEILRKNKIWPRKAFYPNNIPEKYI</sequence>
<comment type="cofactor">
    <cofactor evidence="1">
        <name>[4Fe-4S] cluster</name>
        <dbReference type="ChEBI" id="CHEBI:49883"/>
    </cofactor>
</comment>
<evidence type="ECO:0000256" key="8">
    <source>
        <dbReference type="ARBA" id="ARBA00023014"/>
    </source>
</evidence>
<dbReference type="PANTHER" id="PTHR43787">
    <property type="entry name" value="FEMO COFACTOR BIOSYNTHESIS PROTEIN NIFB-RELATED"/>
    <property type="match status" value="1"/>
</dbReference>
<organism evidence="12 13">
    <name type="scientific">Fervidicoccus fontis</name>
    <dbReference type="NCBI Taxonomy" id="683846"/>
    <lineage>
        <taxon>Archaea</taxon>
        <taxon>Thermoproteota</taxon>
        <taxon>Thermoprotei</taxon>
        <taxon>Fervidicoccales</taxon>
        <taxon>Fervidicoccaceae</taxon>
        <taxon>Fervidicoccus</taxon>
    </lineage>
</organism>
<dbReference type="GO" id="GO:0046872">
    <property type="term" value="F:metal ion binding"/>
    <property type="evidence" value="ECO:0007669"/>
    <property type="project" value="UniProtKB-KW"/>
</dbReference>
<dbReference type="GO" id="GO:0016829">
    <property type="term" value="F:lyase activity"/>
    <property type="evidence" value="ECO:0007669"/>
    <property type="project" value="UniProtKB-KW"/>
</dbReference>
<evidence type="ECO:0000256" key="3">
    <source>
        <dbReference type="ARBA" id="ARBA00006804"/>
    </source>
</evidence>
<dbReference type="InterPro" id="IPR007197">
    <property type="entry name" value="rSAM"/>
</dbReference>
<dbReference type="Pfam" id="PF04055">
    <property type="entry name" value="Radical_SAM"/>
    <property type="match status" value="1"/>
</dbReference>
<keyword evidence="4" id="KW-0004">4Fe-4S</keyword>
<keyword evidence="8" id="KW-0411">Iron-sulfur</keyword>
<evidence type="ECO:0000256" key="6">
    <source>
        <dbReference type="ARBA" id="ARBA00022723"/>
    </source>
</evidence>
<evidence type="ECO:0000256" key="10">
    <source>
        <dbReference type="ARBA" id="ARBA00023239"/>
    </source>
</evidence>
<evidence type="ECO:0000313" key="13">
    <source>
        <dbReference type="Proteomes" id="UP000652307"/>
    </source>
</evidence>
<comment type="similarity">
    <text evidence="3">Belongs to the radical SAM superfamily. NifB family.</text>
</comment>
<protein>
    <submittedName>
        <fullName evidence="12">Radical SAM protein</fullName>
    </submittedName>
</protein>
<accession>A0A843ACI8</accession>
<dbReference type="Proteomes" id="UP000652307">
    <property type="component" value="Unassembled WGS sequence"/>
</dbReference>
<name>A0A843ACI8_9CREN</name>